<sequence>MTCFQNFDVDKANIQPALLSEKDPKGFYWFTILSVFAKNIRWKFGKMIYHVIMIFFAHLINDQFRFYGSGPQTQASDIEIFQFVSAISGHTIDLEYTNQTKLHITGKNAIIHIFKLTAAFPTPYGTLNKYFRPPNDEILTIKPDLCLTIIRAARTEQIDSLAIIDENAKRGANRCKKNRLQKKDNLHTSLAVSSNDGRSESGSCGLLRPELKVKLHILPFVSNRQNIVHGSEHHICNTILYPSDKFLSCSRTVAPAAPNCRAIPRPIPREAPVTTAIFPAYGIAAAPEWRSADRTNYNAKARQATKNLDLTMDKKF</sequence>
<dbReference type="AlphaFoldDB" id="A0A915JEN7"/>
<organism evidence="1 2">
    <name type="scientific">Romanomermis culicivorax</name>
    <name type="common">Nematode worm</name>
    <dbReference type="NCBI Taxonomy" id="13658"/>
    <lineage>
        <taxon>Eukaryota</taxon>
        <taxon>Metazoa</taxon>
        <taxon>Ecdysozoa</taxon>
        <taxon>Nematoda</taxon>
        <taxon>Enoplea</taxon>
        <taxon>Dorylaimia</taxon>
        <taxon>Mermithida</taxon>
        <taxon>Mermithoidea</taxon>
        <taxon>Mermithidae</taxon>
        <taxon>Romanomermis</taxon>
    </lineage>
</organism>
<dbReference type="Proteomes" id="UP000887565">
    <property type="component" value="Unplaced"/>
</dbReference>
<dbReference type="WBParaSite" id="nRc.2.0.1.t24036-RA">
    <property type="protein sequence ID" value="nRc.2.0.1.t24036-RA"/>
    <property type="gene ID" value="nRc.2.0.1.g24036"/>
</dbReference>
<name>A0A915JEN7_ROMCU</name>
<accession>A0A915JEN7</accession>
<proteinExistence type="predicted"/>
<evidence type="ECO:0000313" key="1">
    <source>
        <dbReference type="Proteomes" id="UP000887565"/>
    </source>
</evidence>
<keyword evidence="1" id="KW-1185">Reference proteome</keyword>
<protein>
    <submittedName>
        <fullName evidence="2">Uncharacterized protein</fullName>
    </submittedName>
</protein>
<reference evidence="2" key="1">
    <citation type="submission" date="2022-11" db="UniProtKB">
        <authorList>
            <consortium name="WormBaseParasite"/>
        </authorList>
    </citation>
    <scope>IDENTIFICATION</scope>
</reference>
<evidence type="ECO:0000313" key="2">
    <source>
        <dbReference type="WBParaSite" id="nRc.2.0.1.t24036-RA"/>
    </source>
</evidence>